<dbReference type="AlphaFoldDB" id="A0A6V7HE01"/>
<organism evidence="1 2">
    <name type="scientific">Heterotrigona itama</name>
    <dbReference type="NCBI Taxonomy" id="395501"/>
    <lineage>
        <taxon>Eukaryota</taxon>
        <taxon>Metazoa</taxon>
        <taxon>Ecdysozoa</taxon>
        <taxon>Arthropoda</taxon>
        <taxon>Hexapoda</taxon>
        <taxon>Insecta</taxon>
        <taxon>Pterygota</taxon>
        <taxon>Neoptera</taxon>
        <taxon>Endopterygota</taxon>
        <taxon>Hymenoptera</taxon>
        <taxon>Apocrita</taxon>
        <taxon>Aculeata</taxon>
        <taxon>Apoidea</taxon>
        <taxon>Anthophila</taxon>
        <taxon>Apidae</taxon>
        <taxon>Heterotrigona</taxon>
    </lineage>
</organism>
<evidence type="ECO:0000313" key="1">
    <source>
        <dbReference type="EMBL" id="CAD1478756.1"/>
    </source>
</evidence>
<keyword evidence="2" id="KW-1185">Reference proteome</keyword>
<feature type="non-terminal residue" evidence="1">
    <location>
        <position position="105"/>
    </location>
</feature>
<proteinExistence type="predicted"/>
<reference evidence="1" key="1">
    <citation type="submission" date="2020-07" db="EMBL/GenBank/DDBJ databases">
        <authorList>
            <person name="Nazaruddin N."/>
        </authorList>
    </citation>
    <scope>NUCLEOTIDE SEQUENCE</scope>
</reference>
<gene>
    <name evidence="1" type="ORF">MHI_LOCUS823780</name>
</gene>
<protein>
    <submittedName>
        <fullName evidence="1">Uncharacterized protein</fullName>
    </submittedName>
</protein>
<comment type="caution">
    <text evidence="1">The sequence shown here is derived from an EMBL/GenBank/DDBJ whole genome shotgun (WGS) entry which is preliminary data.</text>
</comment>
<name>A0A6V7HE01_9HYME</name>
<accession>A0A6V7HE01</accession>
<evidence type="ECO:0000313" key="2">
    <source>
        <dbReference type="Proteomes" id="UP000752696"/>
    </source>
</evidence>
<dbReference type="EMBL" id="CAJDYZ010010987">
    <property type="protein sequence ID" value="CAD1478756.1"/>
    <property type="molecule type" value="Genomic_DNA"/>
</dbReference>
<sequence>MVETDSFYEDKKRNIFSQKIPLSDDKFSQRWKTRGTNEEKIEKIRGKILEMLADCDAKEDIRIAGTFSDILNRHDAIAKSDLYDPTFEEILAAPMLNLANNDPRS</sequence>
<dbReference type="Proteomes" id="UP000752696">
    <property type="component" value="Unassembled WGS sequence"/>
</dbReference>